<dbReference type="RefSeq" id="WP_196395244.1">
    <property type="nucleotide sequence ID" value="NZ_JADNYM010000003.1"/>
</dbReference>
<evidence type="ECO:0000313" key="2">
    <source>
        <dbReference type="Proteomes" id="UP000655366"/>
    </source>
</evidence>
<reference evidence="1 2" key="1">
    <citation type="submission" date="2020-11" db="EMBL/GenBank/DDBJ databases">
        <title>Arthrobacter antarcticus sp. nov., isolated from Antarctic Soil.</title>
        <authorList>
            <person name="Li J."/>
        </authorList>
    </citation>
    <scope>NUCLEOTIDE SEQUENCE [LARGE SCALE GENOMIC DNA]</scope>
    <source>
        <strain evidence="1 2">Z1-20</strain>
    </source>
</reference>
<organism evidence="1 2">
    <name type="scientific">Arthrobacter terrae</name>
    <dbReference type="NCBI Taxonomy" id="2935737"/>
    <lineage>
        <taxon>Bacteria</taxon>
        <taxon>Bacillati</taxon>
        <taxon>Actinomycetota</taxon>
        <taxon>Actinomycetes</taxon>
        <taxon>Micrococcales</taxon>
        <taxon>Micrococcaceae</taxon>
        <taxon>Arthrobacter</taxon>
    </lineage>
</organism>
<accession>A0A931CH66</accession>
<dbReference type="InterPro" id="IPR017523">
    <property type="entry name" value="Rv3268"/>
</dbReference>
<dbReference type="Gene3D" id="3.40.50.12780">
    <property type="entry name" value="N-terminal domain of ligase-like"/>
    <property type="match status" value="1"/>
</dbReference>
<dbReference type="InterPro" id="IPR042099">
    <property type="entry name" value="ANL_N_sf"/>
</dbReference>
<dbReference type="Proteomes" id="UP000655366">
    <property type="component" value="Unassembled WGS sequence"/>
</dbReference>
<gene>
    <name evidence="1" type="ORF">IV500_02425</name>
</gene>
<sequence length="250" mass="26021">MPSDISTVPALLTTLRTVDATSPRLTWYGPDGERVELSGKVLDNWVAKTANYVVDELDAGPGSVIAIDMPAHWRSLCWVLAAWHAGAAVSYGPGAGLNHDVTVTTAPTAPGPAASRPRTLTVAVALGALEMRWTGDLPAGVLDYAAEVRAHGDIFVPFDEPSGTDAAVVGSGKPDSLAPFASVTFGSLLCSYAHPAERSERVILTAGDGLESAVRNALGIFSAGGSVVLVHPSVPVTERLLSAERVTMQR</sequence>
<dbReference type="EMBL" id="JADNYM010000003">
    <property type="protein sequence ID" value="MBG0738288.1"/>
    <property type="molecule type" value="Genomic_DNA"/>
</dbReference>
<dbReference type="SUPFAM" id="SSF56801">
    <property type="entry name" value="Acetyl-CoA synthetase-like"/>
    <property type="match status" value="1"/>
</dbReference>
<protein>
    <submittedName>
        <fullName evidence="1">TIGR03089 family protein</fullName>
    </submittedName>
</protein>
<dbReference type="AlphaFoldDB" id="A0A931CH66"/>
<dbReference type="NCBIfam" id="TIGR03089">
    <property type="entry name" value="TIGR03089 family protein"/>
    <property type="match status" value="1"/>
</dbReference>
<keyword evidence="2" id="KW-1185">Reference proteome</keyword>
<proteinExistence type="predicted"/>
<evidence type="ECO:0000313" key="1">
    <source>
        <dbReference type="EMBL" id="MBG0738288.1"/>
    </source>
</evidence>
<comment type="caution">
    <text evidence="1">The sequence shown here is derived from an EMBL/GenBank/DDBJ whole genome shotgun (WGS) entry which is preliminary data.</text>
</comment>
<name>A0A931CH66_9MICC</name>